<dbReference type="Proteomes" id="UP000266389">
    <property type="component" value="Unassembled WGS sequence"/>
</dbReference>
<keyword evidence="2" id="KW-0479">Metal-binding</keyword>
<dbReference type="Gene3D" id="3.60.15.10">
    <property type="entry name" value="Ribonuclease Z/Hydroxyacylglutathione hydrolase-like"/>
    <property type="match status" value="1"/>
</dbReference>
<keyword evidence="3 6" id="KW-0378">Hydrolase</keyword>
<name>A0A395M0D9_9BACT</name>
<accession>A0A395M0D9</accession>
<dbReference type="EMBL" id="PHFL01000060">
    <property type="protein sequence ID" value="RFM23678.1"/>
    <property type="molecule type" value="Genomic_DNA"/>
</dbReference>
<evidence type="ECO:0000256" key="2">
    <source>
        <dbReference type="ARBA" id="ARBA00022723"/>
    </source>
</evidence>
<dbReference type="SUPFAM" id="SSF56281">
    <property type="entry name" value="Metallo-hydrolase/oxidoreductase"/>
    <property type="match status" value="1"/>
</dbReference>
<dbReference type="GO" id="GO:0016787">
    <property type="term" value="F:hydrolase activity"/>
    <property type="evidence" value="ECO:0007669"/>
    <property type="project" value="UniProtKB-KW"/>
</dbReference>
<evidence type="ECO:0000259" key="5">
    <source>
        <dbReference type="SMART" id="SM00849"/>
    </source>
</evidence>
<feature type="domain" description="Metallo-beta-lactamase" evidence="5">
    <location>
        <begin position="12"/>
        <end position="195"/>
    </location>
</feature>
<dbReference type="InterPro" id="IPR001279">
    <property type="entry name" value="Metallo-B-lactamas"/>
</dbReference>
<evidence type="ECO:0000256" key="4">
    <source>
        <dbReference type="ARBA" id="ARBA00022833"/>
    </source>
</evidence>
<protein>
    <submittedName>
        <fullName evidence="6">MBL fold metallo-hydrolase</fullName>
    </submittedName>
</protein>
<dbReference type="AlphaFoldDB" id="A0A395M0D9"/>
<dbReference type="GO" id="GO:0046872">
    <property type="term" value="F:metal ion binding"/>
    <property type="evidence" value="ECO:0007669"/>
    <property type="project" value="UniProtKB-KW"/>
</dbReference>
<comment type="cofactor">
    <cofactor evidence="1">
        <name>Zn(2+)</name>
        <dbReference type="ChEBI" id="CHEBI:29105"/>
    </cofactor>
</comment>
<gene>
    <name evidence="6" type="ORF">D0433_09930</name>
</gene>
<dbReference type="CDD" id="cd06262">
    <property type="entry name" value="metallo-hydrolase-like_MBL-fold"/>
    <property type="match status" value="1"/>
</dbReference>
<organism evidence="6 7">
    <name type="scientific">Candidatus Thermochlorobacter aerophilus</name>
    <dbReference type="NCBI Taxonomy" id="1868324"/>
    <lineage>
        <taxon>Bacteria</taxon>
        <taxon>Pseudomonadati</taxon>
        <taxon>Chlorobiota</taxon>
        <taxon>Chlorobiia</taxon>
        <taxon>Chlorobiales</taxon>
        <taxon>Candidatus Thermochlorobacteriaceae</taxon>
        <taxon>Candidatus Thermochlorobacter</taxon>
    </lineage>
</organism>
<dbReference type="InterPro" id="IPR051453">
    <property type="entry name" value="MBL_Glyoxalase_II"/>
</dbReference>
<evidence type="ECO:0000313" key="6">
    <source>
        <dbReference type="EMBL" id="RFM23678.1"/>
    </source>
</evidence>
<dbReference type="InterPro" id="IPR036866">
    <property type="entry name" value="RibonucZ/Hydroxyglut_hydro"/>
</dbReference>
<reference evidence="6 7" key="1">
    <citation type="journal article" date="2011" name="ISME J.">
        <title>Community ecology of hot spring cyanobacterial mats: predominant populations and their functional potential.</title>
        <authorList>
            <person name="Klatt C.G."/>
            <person name="Wood J.M."/>
            <person name="Rusch D.B."/>
            <person name="Bateson M.M."/>
            <person name="Hamamura N."/>
            <person name="Heidelberg J.F."/>
            <person name="Grossman A.R."/>
            <person name="Bhaya D."/>
            <person name="Cohan F.M."/>
            <person name="Kuhl M."/>
            <person name="Bryant D.A."/>
            <person name="Ward D.M."/>
        </authorList>
    </citation>
    <scope>NUCLEOTIDE SEQUENCE [LARGE SCALE GENOMIC DNA]</scope>
    <source>
        <strain evidence="6">OS</strain>
    </source>
</reference>
<dbReference type="PANTHER" id="PTHR46233:SF3">
    <property type="entry name" value="HYDROXYACYLGLUTATHIONE HYDROLASE GLOC"/>
    <property type="match status" value="1"/>
</dbReference>
<dbReference type="SMART" id="SM00849">
    <property type="entry name" value="Lactamase_B"/>
    <property type="match status" value="1"/>
</dbReference>
<evidence type="ECO:0000313" key="7">
    <source>
        <dbReference type="Proteomes" id="UP000266389"/>
    </source>
</evidence>
<evidence type="ECO:0000256" key="3">
    <source>
        <dbReference type="ARBA" id="ARBA00022801"/>
    </source>
</evidence>
<comment type="caution">
    <text evidence="6">The sequence shown here is derived from an EMBL/GenBank/DDBJ whole genome shotgun (WGS) entry which is preliminary data.</text>
</comment>
<dbReference type="PANTHER" id="PTHR46233">
    <property type="entry name" value="HYDROXYACYLGLUTATHIONE HYDROLASE GLOC"/>
    <property type="match status" value="1"/>
</dbReference>
<evidence type="ECO:0000256" key="1">
    <source>
        <dbReference type="ARBA" id="ARBA00001947"/>
    </source>
</evidence>
<keyword evidence="4" id="KW-0862">Zinc</keyword>
<sequence length="219" mass="24936">MFVKGFECGPLYTFAYLVSDAVPDAQGVASACVIDCSYGSAPLILQEAHTRRFRIEYIFNTHGHFDHSADNYPLQRATQAPILIHSSDEWRLTEPYKEPFPIPFPIMPTRASTYLKDGDRLRVGSLEFEVLYTPGHTLGGVCFYEARHKVLFSGDTLFKDSVGRWDFVDGDLHALTRSLERLMTLPDDVRVYPGHGEPTTIGRERTMNPFIQQLLRHLR</sequence>
<proteinExistence type="predicted"/>
<dbReference type="Pfam" id="PF00753">
    <property type="entry name" value="Lactamase_B"/>
    <property type="match status" value="1"/>
</dbReference>